<dbReference type="Pfam" id="PF13466">
    <property type="entry name" value="STAS_2"/>
    <property type="match status" value="1"/>
</dbReference>
<sequence length="149" mass="15401">MPIPQTLNVYRHDRATRALITLAGEIDMDSAPLVRALLRQCLRDGIRTVDIDLTTVTFCDCSGLGAFLEASHHVAAAGGTLRLHHPSPALARLFTLTGTGPLLGLPAAPGLPVFPGELSGSAPTAQLAPFGEAVPGLAPVVPAVLDGVR</sequence>
<comment type="similarity">
    <text evidence="1 2">Belongs to the anti-sigma-factor antagonist family.</text>
</comment>
<evidence type="ECO:0000313" key="5">
    <source>
        <dbReference type="Proteomes" id="UP000641932"/>
    </source>
</evidence>
<accession>A0A917ZXL5</accession>
<evidence type="ECO:0000259" key="3">
    <source>
        <dbReference type="PROSITE" id="PS50801"/>
    </source>
</evidence>
<dbReference type="Gene3D" id="3.30.750.24">
    <property type="entry name" value="STAS domain"/>
    <property type="match status" value="1"/>
</dbReference>
<protein>
    <recommendedName>
        <fullName evidence="2">Anti-sigma factor antagonist</fullName>
    </recommendedName>
</protein>
<organism evidence="4 5">
    <name type="scientific">Wenjunlia tyrosinilytica</name>
    <dbReference type="NCBI Taxonomy" id="1544741"/>
    <lineage>
        <taxon>Bacteria</taxon>
        <taxon>Bacillati</taxon>
        <taxon>Actinomycetota</taxon>
        <taxon>Actinomycetes</taxon>
        <taxon>Kitasatosporales</taxon>
        <taxon>Streptomycetaceae</taxon>
        <taxon>Wenjunlia</taxon>
    </lineage>
</organism>
<dbReference type="NCBIfam" id="TIGR00377">
    <property type="entry name" value="ant_ant_sig"/>
    <property type="match status" value="1"/>
</dbReference>
<dbReference type="InterPro" id="IPR003658">
    <property type="entry name" value="Anti-sigma_ant"/>
</dbReference>
<dbReference type="Proteomes" id="UP000641932">
    <property type="component" value="Unassembled WGS sequence"/>
</dbReference>
<comment type="caution">
    <text evidence="4">The sequence shown here is derived from an EMBL/GenBank/DDBJ whole genome shotgun (WGS) entry which is preliminary data.</text>
</comment>
<reference evidence="4" key="1">
    <citation type="journal article" date="2014" name="Int. J. Syst. Evol. Microbiol.">
        <title>Complete genome sequence of Corynebacterium casei LMG S-19264T (=DSM 44701T), isolated from a smear-ripened cheese.</title>
        <authorList>
            <consortium name="US DOE Joint Genome Institute (JGI-PGF)"/>
            <person name="Walter F."/>
            <person name="Albersmeier A."/>
            <person name="Kalinowski J."/>
            <person name="Ruckert C."/>
        </authorList>
    </citation>
    <scope>NUCLEOTIDE SEQUENCE</scope>
    <source>
        <strain evidence="4">CGMCC 4.7201</strain>
    </source>
</reference>
<dbReference type="GO" id="GO:0043856">
    <property type="term" value="F:anti-sigma factor antagonist activity"/>
    <property type="evidence" value="ECO:0007669"/>
    <property type="project" value="InterPro"/>
</dbReference>
<dbReference type="EMBL" id="BMMS01000057">
    <property type="protein sequence ID" value="GGP00419.1"/>
    <property type="molecule type" value="Genomic_DNA"/>
</dbReference>
<name>A0A917ZXL5_9ACTN</name>
<dbReference type="PANTHER" id="PTHR33495:SF2">
    <property type="entry name" value="ANTI-SIGMA FACTOR ANTAGONIST TM_1081-RELATED"/>
    <property type="match status" value="1"/>
</dbReference>
<keyword evidence="5" id="KW-1185">Reference proteome</keyword>
<reference evidence="4" key="2">
    <citation type="submission" date="2020-09" db="EMBL/GenBank/DDBJ databases">
        <authorList>
            <person name="Sun Q."/>
            <person name="Zhou Y."/>
        </authorList>
    </citation>
    <scope>NUCLEOTIDE SEQUENCE</scope>
    <source>
        <strain evidence="4">CGMCC 4.7201</strain>
    </source>
</reference>
<dbReference type="InterPro" id="IPR002645">
    <property type="entry name" value="STAS_dom"/>
</dbReference>
<dbReference type="SUPFAM" id="SSF52091">
    <property type="entry name" value="SpoIIaa-like"/>
    <property type="match status" value="1"/>
</dbReference>
<dbReference type="InterPro" id="IPR036513">
    <property type="entry name" value="STAS_dom_sf"/>
</dbReference>
<gene>
    <name evidence="4" type="ORF">GCM10012280_69140</name>
</gene>
<evidence type="ECO:0000256" key="1">
    <source>
        <dbReference type="ARBA" id="ARBA00009013"/>
    </source>
</evidence>
<proteinExistence type="inferred from homology"/>
<dbReference type="InterPro" id="IPR058548">
    <property type="entry name" value="MlaB-like_STAS"/>
</dbReference>
<dbReference type="RefSeq" id="WP_189135764.1">
    <property type="nucleotide sequence ID" value="NZ_BMMS01000057.1"/>
</dbReference>
<evidence type="ECO:0000256" key="2">
    <source>
        <dbReference type="RuleBase" id="RU003749"/>
    </source>
</evidence>
<dbReference type="CDD" id="cd07043">
    <property type="entry name" value="STAS_anti-anti-sigma_factors"/>
    <property type="match status" value="1"/>
</dbReference>
<dbReference type="AlphaFoldDB" id="A0A917ZXL5"/>
<dbReference type="PROSITE" id="PS50801">
    <property type="entry name" value="STAS"/>
    <property type="match status" value="1"/>
</dbReference>
<dbReference type="PANTHER" id="PTHR33495">
    <property type="entry name" value="ANTI-SIGMA FACTOR ANTAGONIST TM_1081-RELATED-RELATED"/>
    <property type="match status" value="1"/>
</dbReference>
<feature type="domain" description="STAS" evidence="3">
    <location>
        <begin position="19"/>
        <end position="98"/>
    </location>
</feature>
<evidence type="ECO:0000313" key="4">
    <source>
        <dbReference type="EMBL" id="GGP00419.1"/>
    </source>
</evidence>